<dbReference type="NCBIfam" id="TIGR02532">
    <property type="entry name" value="IV_pilin_GFxxxE"/>
    <property type="match status" value="1"/>
</dbReference>
<accession>A0A2N8S1G7</accession>
<dbReference type="OrthoDB" id="7030002at2"/>
<reference evidence="3 4" key="1">
    <citation type="submission" date="2018-01" db="EMBL/GenBank/DDBJ databases">
        <title>Denitrification phenotypes of diverse strains of Pseudomonas stutzeri.</title>
        <authorList>
            <person name="Milligan D.A."/>
            <person name="Bergaust L."/>
            <person name="Bakken L.R."/>
            <person name="Frostegard A."/>
        </authorList>
    </citation>
    <scope>NUCLEOTIDE SEQUENCE [LARGE SCALE GENOMIC DNA]</scope>
    <source>
        <strain evidence="3 4">KC</strain>
    </source>
</reference>
<dbReference type="InterPro" id="IPR013362">
    <property type="entry name" value="Pilus_4_PilV"/>
</dbReference>
<evidence type="ECO:0000313" key="3">
    <source>
        <dbReference type="EMBL" id="PNF80467.1"/>
    </source>
</evidence>
<feature type="transmembrane region" description="Helical" evidence="1">
    <location>
        <begin position="12"/>
        <end position="32"/>
    </location>
</feature>
<dbReference type="AlphaFoldDB" id="A0A2N8S1G7"/>
<sequence>MNKRINNRGFSLIEVLVTLVLLTIGMLALVAMQGRGIQFTSDSVARNNAIMLATELLETMRANPGGRDDYLIEKLQTDGECSGEAVEVSDVAEQLACWSEKARMLMPGANGDGTEPIAVRNNFYACRSVQAGACVADDGSTIEVQIAWRSNGERCGNGTDPFICTLRLRGEL</sequence>
<dbReference type="RefSeq" id="WP_102824811.1">
    <property type="nucleotide sequence ID" value="NZ_CP139348.1"/>
</dbReference>
<keyword evidence="1" id="KW-0812">Transmembrane</keyword>
<dbReference type="Pfam" id="PF07963">
    <property type="entry name" value="N_methyl"/>
    <property type="match status" value="1"/>
</dbReference>
<feature type="domain" description="Type IV pilin Tt1218-like" evidence="2">
    <location>
        <begin position="31"/>
        <end position="78"/>
    </location>
</feature>
<evidence type="ECO:0000313" key="4">
    <source>
        <dbReference type="Proteomes" id="UP000235925"/>
    </source>
</evidence>
<organism evidence="3 4">
    <name type="scientific">Stutzerimonas stutzeri</name>
    <name type="common">Pseudomonas stutzeri</name>
    <dbReference type="NCBI Taxonomy" id="316"/>
    <lineage>
        <taxon>Bacteria</taxon>
        <taxon>Pseudomonadati</taxon>
        <taxon>Pseudomonadota</taxon>
        <taxon>Gammaproteobacteria</taxon>
        <taxon>Pseudomonadales</taxon>
        <taxon>Pseudomonadaceae</taxon>
        <taxon>Stutzerimonas</taxon>
    </lineage>
</organism>
<dbReference type="Proteomes" id="UP000235925">
    <property type="component" value="Unassembled WGS sequence"/>
</dbReference>
<protein>
    <submittedName>
        <fullName evidence="3">Type IV pilus modification protein PilV</fullName>
    </submittedName>
</protein>
<evidence type="ECO:0000256" key="1">
    <source>
        <dbReference type="SAM" id="Phobius"/>
    </source>
</evidence>
<evidence type="ECO:0000259" key="2">
    <source>
        <dbReference type="Pfam" id="PF22150"/>
    </source>
</evidence>
<dbReference type="NCBIfam" id="TIGR02523">
    <property type="entry name" value="type_IV_pilV"/>
    <property type="match status" value="1"/>
</dbReference>
<dbReference type="PROSITE" id="PS00409">
    <property type="entry name" value="PROKAR_NTER_METHYL"/>
    <property type="match status" value="1"/>
</dbReference>
<keyword evidence="1" id="KW-1133">Transmembrane helix</keyword>
<dbReference type="Pfam" id="PF22150">
    <property type="entry name" value="Tt1218-like"/>
    <property type="match status" value="1"/>
</dbReference>
<gene>
    <name evidence="3" type="primary">pilV</name>
    <name evidence="3" type="ORF">CXK92_09585</name>
</gene>
<name>A0A2N8S1G7_STUST</name>
<dbReference type="EMBL" id="POUN01000003">
    <property type="protein sequence ID" value="PNF80467.1"/>
    <property type="molecule type" value="Genomic_DNA"/>
</dbReference>
<comment type="caution">
    <text evidence="3">The sequence shown here is derived from an EMBL/GenBank/DDBJ whole genome shotgun (WGS) entry which is preliminary data.</text>
</comment>
<dbReference type="InterPro" id="IPR054402">
    <property type="entry name" value="Tt1218-like_dom"/>
</dbReference>
<dbReference type="InterPro" id="IPR012902">
    <property type="entry name" value="N_methyl_site"/>
</dbReference>
<keyword evidence="1" id="KW-0472">Membrane</keyword>
<proteinExistence type="predicted"/>